<accession>A0A9P3QBA0</accession>
<organism evidence="1 2">
    <name type="scientific">Mycobacterium kiyosense</name>
    <dbReference type="NCBI Taxonomy" id="2871094"/>
    <lineage>
        <taxon>Bacteria</taxon>
        <taxon>Bacillati</taxon>
        <taxon>Actinomycetota</taxon>
        <taxon>Actinomycetes</taxon>
        <taxon>Mycobacteriales</taxon>
        <taxon>Mycobacteriaceae</taxon>
        <taxon>Mycobacterium</taxon>
    </lineage>
</organism>
<dbReference type="Proteomes" id="UP001064782">
    <property type="component" value="Unassembled WGS sequence"/>
</dbReference>
<evidence type="ECO:0000313" key="1">
    <source>
        <dbReference type="EMBL" id="GLD31987.1"/>
    </source>
</evidence>
<dbReference type="EMBL" id="BRZI01000034">
    <property type="protein sequence ID" value="GLD31987.1"/>
    <property type="molecule type" value="Genomic_DNA"/>
</dbReference>
<proteinExistence type="predicted"/>
<comment type="caution">
    <text evidence="1">The sequence shown here is derived from an EMBL/GenBank/DDBJ whole genome shotgun (WGS) entry which is preliminary data.</text>
</comment>
<gene>
    <name evidence="1" type="ORF">Mkiyose1413_38700</name>
</gene>
<protein>
    <submittedName>
        <fullName evidence="1">Uncharacterized protein</fullName>
    </submittedName>
</protein>
<evidence type="ECO:0000313" key="2">
    <source>
        <dbReference type="Proteomes" id="UP001064782"/>
    </source>
</evidence>
<keyword evidence="2" id="KW-1185">Reference proteome</keyword>
<name>A0A9P3QBA0_9MYCO</name>
<sequence>MALQARDIHCGLSAATMTSPPHTGAPVEATAHLPLLLIGLRWLLDTEQPAAALICPHGQTMSSVGNRRLRFAPEGFDGRPAVVIEVDDADGNPAAIPVTR</sequence>
<dbReference type="AlphaFoldDB" id="A0A9P3QBA0"/>
<reference evidence="1" key="1">
    <citation type="submission" date="2022-08" db="EMBL/GenBank/DDBJ databases">
        <title>Mycobacterium kiyosense sp. nov., scotochromogenic slow-glowing species isolated from respiratory specimens.</title>
        <authorList>
            <person name="Fukano H."/>
            <person name="Kazumi Y."/>
            <person name="Sakagami N."/>
            <person name="Ato M."/>
            <person name="Mitarai S."/>
            <person name="Hoshino Y."/>
        </authorList>
    </citation>
    <scope>NUCLEOTIDE SEQUENCE</scope>
    <source>
        <strain evidence="1">1413</strain>
    </source>
</reference>